<evidence type="ECO:0000256" key="1">
    <source>
        <dbReference type="SAM" id="SignalP"/>
    </source>
</evidence>
<name>A0A0K8TU02_CONTD</name>
<keyword evidence="1" id="KW-0732">Signal</keyword>
<feature type="signal peptide" evidence="1">
    <location>
        <begin position="1"/>
        <end position="25"/>
    </location>
</feature>
<sequence>MKFLMFVMVLMAAVLLTSILETGSAVKLKEAEAMKSFRARVKAKKTLENEYPCAVGCAEEYPCVDCRKQPNDTARCDTGYCSGRVCYY</sequence>
<proteinExistence type="predicted"/>
<dbReference type="AlphaFoldDB" id="A0A0K8TU02"/>
<organism evidence="2">
    <name type="scientific">Conus tribblei</name>
    <name type="common">Tribble's cone</name>
    <name type="synonym">Splinoconus tribblei</name>
    <dbReference type="NCBI Taxonomy" id="101761"/>
    <lineage>
        <taxon>Eukaryota</taxon>
        <taxon>Metazoa</taxon>
        <taxon>Spiralia</taxon>
        <taxon>Lophotrochozoa</taxon>
        <taxon>Mollusca</taxon>
        <taxon>Gastropoda</taxon>
        <taxon>Caenogastropoda</taxon>
        <taxon>Neogastropoda</taxon>
        <taxon>Conoidea</taxon>
        <taxon>Conidae</taxon>
        <taxon>Conus</taxon>
        <taxon>Splinoconus</taxon>
    </lineage>
</organism>
<evidence type="ECO:0000313" key="2">
    <source>
        <dbReference type="EMBL" id="JAI17962.1"/>
    </source>
</evidence>
<feature type="chain" id="PRO_5005520276" evidence="1">
    <location>
        <begin position="26"/>
        <end position="88"/>
    </location>
</feature>
<dbReference type="EMBL" id="GCVM01000027">
    <property type="protein sequence ID" value="JAI17962.1"/>
    <property type="molecule type" value="Transcribed_RNA"/>
</dbReference>
<reference evidence="2" key="1">
    <citation type="submission" date="2015-04" db="EMBL/GenBank/DDBJ databases">
        <authorList>
            <person name="Syromyatnikov M.Y."/>
            <person name="Popov V.N."/>
        </authorList>
    </citation>
    <scope>NUCLEOTIDE SEQUENCE</scope>
    <source>
        <tissue evidence="2">Venom duct</tissue>
    </source>
</reference>
<accession>A0A0K8TU02</accession>
<protein>
    <submittedName>
        <fullName evidence="2">Ctr_Di1_1 conopeptide</fullName>
    </submittedName>
</protein>